<name>A0A9W7EP12_9STRA</name>
<evidence type="ECO:0000256" key="1">
    <source>
        <dbReference type="SAM" id="Coils"/>
    </source>
</evidence>
<evidence type="ECO:0000313" key="3">
    <source>
        <dbReference type="Proteomes" id="UP001165085"/>
    </source>
</evidence>
<feature type="non-terminal residue" evidence="2">
    <location>
        <position position="1"/>
    </location>
</feature>
<keyword evidence="3" id="KW-1185">Reference proteome</keyword>
<gene>
    <name evidence="2" type="ORF">TrST_g13052</name>
</gene>
<reference evidence="3" key="1">
    <citation type="journal article" date="2023" name="Commun. Biol.">
        <title>Genome analysis of Parmales, the sister group of diatoms, reveals the evolutionary specialization of diatoms from phago-mixotrophs to photoautotrophs.</title>
        <authorList>
            <person name="Ban H."/>
            <person name="Sato S."/>
            <person name="Yoshikawa S."/>
            <person name="Yamada K."/>
            <person name="Nakamura Y."/>
            <person name="Ichinomiya M."/>
            <person name="Sato N."/>
            <person name="Blanc-Mathieu R."/>
            <person name="Endo H."/>
            <person name="Kuwata A."/>
            <person name="Ogata H."/>
        </authorList>
    </citation>
    <scope>NUCLEOTIDE SEQUENCE [LARGE SCALE GENOMIC DNA]</scope>
    <source>
        <strain evidence="3">NIES 3701</strain>
    </source>
</reference>
<feature type="coiled-coil region" evidence="1">
    <location>
        <begin position="33"/>
        <end position="82"/>
    </location>
</feature>
<accession>A0A9W7EP12</accession>
<sequence>NNMATKQFIHHTNTEAALQNELITLSSESTIKEAALNTEIGNYEERMATLESTFFQNFATTNNNLHNRLDQLNENAMTSLANSTNHWWGRVEELNNMATKQFIHHTNTEAALQNELITLSSESTIKEAALNTEIGNYEERVAALESSFFQNFATTNNDLHNRLDQLNMNAMVSLVTSNDDLYNRIDQLSDIATQQFIHHTKIEANLQNELINLSSFSALGNTTLQTEIRNYAERMACLERSYFEGFVHSTTAAASLQNELIDLSSASALKETTLMSEINDYKERMSMLSYWSMISIANSTNHWWARTEELSRKSAEMIIHHTKAEASLQNELIILSAVAALKETTMQTEISNYEERMASLESSYFQSFVVNNNDLHCRLDKLNMDAMMSLANSTNHWWGRVEELNNMATKQFIHHTNTEAALQNELITLSSESTIKEATLNTEIGNYEERMASLESSYFQSFAVNNSDLHSRLDQLNMDAMMSLANSTNHWWGRVEELNNMATKQFIHHTKTEADLQIELITLSSAAALKETTMQTEIGNYEERMAMLESTFFQNFATTNNDLHNRLDRLNLDFFLSLANSTNHWWSRIEELNDISTRHLLHHTTTEAAMQNEIITSVVSTTMSSLIDSIVSTETLDESEERGRMTANELELKSDIITQKSDRIRMMDLDLEGYMGRRRELRDRMHNVSSIVRDWKGKIRNAGSSMLKAQNGKSRFSKKVTGKVKPVFGNDEDLWGVGLGGGMNSIVR</sequence>
<proteinExistence type="predicted"/>
<keyword evidence="1" id="KW-0175">Coiled coil</keyword>
<comment type="caution">
    <text evidence="2">The sequence shown here is derived from an EMBL/GenBank/DDBJ whole genome shotgun (WGS) entry which is preliminary data.</text>
</comment>
<evidence type="ECO:0000313" key="2">
    <source>
        <dbReference type="EMBL" id="GMH85547.1"/>
    </source>
</evidence>
<organism evidence="2 3">
    <name type="scientific">Triparma strigata</name>
    <dbReference type="NCBI Taxonomy" id="1606541"/>
    <lineage>
        <taxon>Eukaryota</taxon>
        <taxon>Sar</taxon>
        <taxon>Stramenopiles</taxon>
        <taxon>Ochrophyta</taxon>
        <taxon>Bolidophyceae</taxon>
        <taxon>Parmales</taxon>
        <taxon>Triparmaceae</taxon>
        <taxon>Triparma</taxon>
    </lineage>
</organism>
<protein>
    <submittedName>
        <fullName evidence="2">Uncharacterized protein</fullName>
    </submittedName>
</protein>
<dbReference type="EMBL" id="BRXY01000305">
    <property type="protein sequence ID" value="GMH85547.1"/>
    <property type="molecule type" value="Genomic_DNA"/>
</dbReference>
<dbReference type="AlphaFoldDB" id="A0A9W7EP12"/>
<dbReference type="Proteomes" id="UP001165085">
    <property type="component" value="Unassembled WGS sequence"/>
</dbReference>
<dbReference type="OrthoDB" id="204950at2759"/>